<dbReference type="AlphaFoldDB" id="A0A1A9W2V5"/>
<keyword evidence="2" id="KW-1185">Reference proteome</keyword>
<dbReference type="EnsemblMetazoa" id="GBRI004352-RA">
    <property type="protein sequence ID" value="GBRI004352-PA"/>
    <property type="gene ID" value="GBRI004352"/>
</dbReference>
<accession>A0A1A9W2V5</accession>
<proteinExistence type="predicted"/>
<sequence length="155" mass="17769">MKKESQLQSTAHKVTRVKFIQYLNKLLIIRLCPVQITVIFSSLSAINIRSQEQDAIVALECLRDEHIQDSQSVLPSSRIYLLMRPHIRMTGSESNSGHRAVGLDTLIAPIKRELSGAQGNLLEERRVKLENLFMMENYLYREEMEKIGIALCEDI</sequence>
<evidence type="ECO:0000313" key="2">
    <source>
        <dbReference type="Proteomes" id="UP000091820"/>
    </source>
</evidence>
<protein>
    <submittedName>
        <fullName evidence="1">Uncharacterized protein</fullName>
    </submittedName>
</protein>
<reference evidence="2" key="1">
    <citation type="submission" date="2014-03" db="EMBL/GenBank/DDBJ databases">
        <authorList>
            <person name="Aksoy S."/>
            <person name="Warren W."/>
            <person name="Wilson R.K."/>
        </authorList>
    </citation>
    <scope>NUCLEOTIDE SEQUENCE [LARGE SCALE GENOMIC DNA]</scope>
    <source>
        <strain evidence="2">IAEA</strain>
    </source>
</reference>
<dbReference type="VEuPathDB" id="VectorBase:GBRI004352"/>
<reference evidence="1" key="2">
    <citation type="submission" date="2020-05" db="UniProtKB">
        <authorList>
            <consortium name="EnsemblMetazoa"/>
        </authorList>
    </citation>
    <scope>IDENTIFICATION</scope>
    <source>
        <strain evidence="1">IAEA</strain>
    </source>
</reference>
<organism evidence="1 2">
    <name type="scientific">Glossina brevipalpis</name>
    <dbReference type="NCBI Taxonomy" id="37001"/>
    <lineage>
        <taxon>Eukaryota</taxon>
        <taxon>Metazoa</taxon>
        <taxon>Ecdysozoa</taxon>
        <taxon>Arthropoda</taxon>
        <taxon>Hexapoda</taxon>
        <taxon>Insecta</taxon>
        <taxon>Pterygota</taxon>
        <taxon>Neoptera</taxon>
        <taxon>Endopterygota</taxon>
        <taxon>Diptera</taxon>
        <taxon>Brachycera</taxon>
        <taxon>Muscomorpha</taxon>
        <taxon>Hippoboscoidea</taxon>
        <taxon>Glossinidae</taxon>
        <taxon>Glossina</taxon>
    </lineage>
</organism>
<evidence type="ECO:0000313" key="1">
    <source>
        <dbReference type="EnsemblMetazoa" id="GBRI004352-PA"/>
    </source>
</evidence>
<name>A0A1A9W2V5_9MUSC</name>
<dbReference type="Proteomes" id="UP000091820">
    <property type="component" value="Unassembled WGS sequence"/>
</dbReference>